<dbReference type="Proteomes" id="UP000824192">
    <property type="component" value="Unassembled WGS sequence"/>
</dbReference>
<name>A0A9D1RTN8_9FIRM</name>
<gene>
    <name evidence="1" type="ORF">H9868_05645</name>
</gene>
<evidence type="ECO:0000313" key="2">
    <source>
        <dbReference type="Proteomes" id="UP000824192"/>
    </source>
</evidence>
<proteinExistence type="predicted"/>
<sequence>MEGLKAIIQKAKELEQLLSATPDVLGVIYSRVDGKMSIHITGQTAKGIEFTSRTPCGEDDNHAVLRTVVDGVELIAFEMEGQE</sequence>
<dbReference type="AlphaFoldDB" id="A0A9D1RTN8"/>
<reference evidence="1" key="2">
    <citation type="submission" date="2021-04" db="EMBL/GenBank/DDBJ databases">
        <authorList>
            <person name="Gilroy R."/>
        </authorList>
    </citation>
    <scope>NUCLEOTIDE SEQUENCE</scope>
    <source>
        <strain evidence="1">ChiGjej6B6-1540</strain>
    </source>
</reference>
<accession>A0A9D1RTN8</accession>
<organism evidence="1 2">
    <name type="scientific">Candidatus Flavonifractor merdipullorum</name>
    <dbReference type="NCBI Taxonomy" id="2838590"/>
    <lineage>
        <taxon>Bacteria</taxon>
        <taxon>Bacillati</taxon>
        <taxon>Bacillota</taxon>
        <taxon>Clostridia</taxon>
        <taxon>Eubacteriales</taxon>
        <taxon>Oscillospiraceae</taxon>
        <taxon>Flavonifractor</taxon>
    </lineage>
</organism>
<comment type="caution">
    <text evidence="1">The sequence shown here is derived from an EMBL/GenBank/DDBJ whole genome shotgun (WGS) entry which is preliminary data.</text>
</comment>
<evidence type="ECO:0000313" key="1">
    <source>
        <dbReference type="EMBL" id="HIW94008.1"/>
    </source>
</evidence>
<reference evidence="1" key="1">
    <citation type="journal article" date="2021" name="PeerJ">
        <title>Extensive microbial diversity within the chicken gut microbiome revealed by metagenomics and culture.</title>
        <authorList>
            <person name="Gilroy R."/>
            <person name="Ravi A."/>
            <person name="Getino M."/>
            <person name="Pursley I."/>
            <person name="Horton D.L."/>
            <person name="Alikhan N.F."/>
            <person name="Baker D."/>
            <person name="Gharbi K."/>
            <person name="Hall N."/>
            <person name="Watson M."/>
            <person name="Adriaenssens E.M."/>
            <person name="Foster-Nyarko E."/>
            <person name="Jarju S."/>
            <person name="Secka A."/>
            <person name="Antonio M."/>
            <person name="Oren A."/>
            <person name="Chaudhuri R.R."/>
            <person name="La Ragione R."/>
            <person name="Hildebrand F."/>
            <person name="Pallen M.J."/>
        </authorList>
    </citation>
    <scope>NUCLEOTIDE SEQUENCE</scope>
    <source>
        <strain evidence="1">ChiGjej6B6-1540</strain>
    </source>
</reference>
<dbReference type="EMBL" id="DXGA01000112">
    <property type="protein sequence ID" value="HIW94008.1"/>
    <property type="molecule type" value="Genomic_DNA"/>
</dbReference>
<protein>
    <submittedName>
        <fullName evidence="1">Uncharacterized protein</fullName>
    </submittedName>
</protein>